<dbReference type="AlphaFoldDB" id="A0A1G1XS29"/>
<dbReference type="InterPro" id="IPR047859">
    <property type="entry name" value="Ribosomal_bL17_CS"/>
</dbReference>
<dbReference type="Gene3D" id="3.90.1030.10">
    <property type="entry name" value="Ribosomal protein L17"/>
    <property type="match status" value="1"/>
</dbReference>
<evidence type="ECO:0000313" key="6">
    <source>
        <dbReference type="EMBL" id="OGY42416.1"/>
    </source>
</evidence>
<dbReference type="SUPFAM" id="SSF64263">
    <property type="entry name" value="Prokaryotic ribosomal protein L17"/>
    <property type="match status" value="1"/>
</dbReference>
<protein>
    <recommendedName>
        <fullName evidence="4">Large ribosomal subunit protein bL17</fullName>
    </recommendedName>
</protein>
<gene>
    <name evidence="4" type="primary">rplQ</name>
    <name evidence="6" type="ORF">A2Y82_04720</name>
</gene>
<keyword evidence="2 4" id="KW-0689">Ribosomal protein</keyword>
<sequence>MRHRNKIKILDRKKAARKALLRNLATSLILFEKIKTTEAKAKVLKPFIEKLVTCGKINNLNNRRQLKKSLYSENAVKKMLEELSPRYKDRKGGYLRIIKLHARQGDAAKLAQIEFV</sequence>
<dbReference type="EMBL" id="MHHZ01000004">
    <property type="protein sequence ID" value="OGY42416.1"/>
    <property type="molecule type" value="Genomic_DNA"/>
</dbReference>
<dbReference type="PROSITE" id="PS01167">
    <property type="entry name" value="RIBOSOMAL_L17"/>
    <property type="match status" value="1"/>
</dbReference>
<accession>A0A1G1XS29</accession>
<evidence type="ECO:0000256" key="3">
    <source>
        <dbReference type="ARBA" id="ARBA00023274"/>
    </source>
</evidence>
<dbReference type="InterPro" id="IPR036373">
    <property type="entry name" value="Ribosomal_bL17_sf"/>
</dbReference>
<organism evidence="6 7">
    <name type="scientific">Candidatus Buchananbacteria bacterium RBG_13_36_9</name>
    <dbReference type="NCBI Taxonomy" id="1797530"/>
    <lineage>
        <taxon>Bacteria</taxon>
        <taxon>Candidatus Buchananiibacteriota</taxon>
    </lineage>
</organism>
<dbReference type="GO" id="GO:0006412">
    <property type="term" value="P:translation"/>
    <property type="evidence" value="ECO:0007669"/>
    <property type="project" value="UniProtKB-UniRule"/>
</dbReference>
<dbReference type="GO" id="GO:0003735">
    <property type="term" value="F:structural constituent of ribosome"/>
    <property type="evidence" value="ECO:0007669"/>
    <property type="project" value="InterPro"/>
</dbReference>
<proteinExistence type="inferred from homology"/>
<evidence type="ECO:0000256" key="1">
    <source>
        <dbReference type="ARBA" id="ARBA00008777"/>
    </source>
</evidence>
<dbReference type="PANTHER" id="PTHR14413">
    <property type="entry name" value="RIBOSOMAL PROTEIN L17"/>
    <property type="match status" value="1"/>
</dbReference>
<evidence type="ECO:0000256" key="5">
    <source>
        <dbReference type="RuleBase" id="RU000660"/>
    </source>
</evidence>
<name>A0A1G1XS29_9BACT</name>
<dbReference type="Pfam" id="PF01196">
    <property type="entry name" value="Ribosomal_L17"/>
    <property type="match status" value="1"/>
</dbReference>
<evidence type="ECO:0000256" key="2">
    <source>
        <dbReference type="ARBA" id="ARBA00022980"/>
    </source>
</evidence>
<evidence type="ECO:0000256" key="4">
    <source>
        <dbReference type="HAMAP-Rule" id="MF_01368"/>
    </source>
</evidence>
<reference evidence="6 7" key="1">
    <citation type="journal article" date="2016" name="Nat. Commun.">
        <title>Thousands of microbial genomes shed light on interconnected biogeochemical processes in an aquifer system.</title>
        <authorList>
            <person name="Anantharaman K."/>
            <person name="Brown C.T."/>
            <person name="Hug L.A."/>
            <person name="Sharon I."/>
            <person name="Castelle C.J."/>
            <person name="Probst A.J."/>
            <person name="Thomas B.C."/>
            <person name="Singh A."/>
            <person name="Wilkins M.J."/>
            <person name="Karaoz U."/>
            <person name="Brodie E.L."/>
            <person name="Williams K.H."/>
            <person name="Hubbard S.S."/>
            <person name="Banfield J.F."/>
        </authorList>
    </citation>
    <scope>NUCLEOTIDE SEQUENCE [LARGE SCALE GENOMIC DNA]</scope>
</reference>
<dbReference type="InterPro" id="IPR000456">
    <property type="entry name" value="Ribosomal_bL17"/>
</dbReference>
<dbReference type="PANTHER" id="PTHR14413:SF16">
    <property type="entry name" value="LARGE RIBOSOMAL SUBUNIT PROTEIN BL17M"/>
    <property type="match status" value="1"/>
</dbReference>
<evidence type="ECO:0000313" key="7">
    <source>
        <dbReference type="Proteomes" id="UP000176498"/>
    </source>
</evidence>
<dbReference type="Proteomes" id="UP000176498">
    <property type="component" value="Unassembled WGS sequence"/>
</dbReference>
<dbReference type="GO" id="GO:0022625">
    <property type="term" value="C:cytosolic large ribosomal subunit"/>
    <property type="evidence" value="ECO:0007669"/>
    <property type="project" value="TreeGrafter"/>
</dbReference>
<comment type="similarity">
    <text evidence="1 4 5">Belongs to the bacterial ribosomal protein bL17 family.</text>
</comment>
<comment type="subunit">
    <text evidence="4">Part of the 50S ribosomal subunit. Contacts protein L32.</text>
</comment>
<dbReference type="HAMAP" id="MF_01368">
    <property type="entry name" value="Ribosomal_bL17"/>
    <property type="match status" value="1"/>
</dbReference>
<keyword evidence="3 4" id="KW-0687">Ribonucleoprotein</keyword>
<dbReference type="NCBIfam" id="TIGR00059">
    <property type="entry name" value="L17"/>
    <property type="match status" value="1"/>
</dbReference>
<comment type="caution">
    <text evidence="6">The sequence shown here is derived from an EMBL/GenBank/DDBJ whole genome shotgun (WGS) entry which is preliminary data.</text>
</comment>